<dbReference type="Gene3D" id="2.10.270.10">
    <property type="entry name" value="Cholin Binding"/>
    <property type="match status" value="6"/>
</dbReference>
<comment type="caution">
    <text evidence="6">The sequence shown here is derived from an EMBL/GenBank/DDBJ whole genome shotgun (WGS) entry which is preliminary data.</text>
</comment>
<dbReference type="SUPFAM" id="SSF69360">
    <property type="entry name" value="Cell wall binding repeat"/>
    <property type="match status" value="5"/>
</dbReference>
<feature type="chain" id="PRO_5039692626" description="MurNAc-LAA domain-containing protein" evidence="4">
    <location>
        <begin position="32"/>
        <end position="1250"/>
    </location>
</feature>
<protein>
    <recommendedName>
        <fullName evidence="5">MurNAc-LAA domain-containing protein</fullName>
    </recommendedName>
</protein>
<reference evidence="6 7" key="1">
    <citation type="submission" date="2018-08" db="EMBL/GenBank/DDBJ databases">
        <title>A genome reference for cultivated species of the human gut microbiota.</title>
        <authorList>
            <person name="Zou Y."/>
            <person name="Xue W."/>
            <person name="Luo G."/>
        </authorList>
    </citation>
    <scope>NUCLEOTIDE SEQUENCE [LARGE SCALE GENOMIC DNA]</scope>
    <source>
        <strain evidence="6 7">OM02-12</strain>
    </source>
</reference>
<dbReference type="PROSITE" id="PS51170">
    <property type="entry name" value="CW"/>
    <property type="match status" value="10"/>
</dbReference>
<dbReference type="SMART" id="SM00646">
    <property type="entry name" value="Ami_3"/>
    <property type="match status" value="1"/>
</dbReference>
<feature type="repeat" description="Cell wall-binding" evidence="3">
    <location>
        <begin position="1014"/>
        <end position="1033"/>
    </location>
</feature>
<feature type="repeat" description="Cell wall-binding" evidence="3">
    <location>
        <begin position="671"/>
        <end position="690"/>
    </location>
</feature>
<evidence type="ECO:0000259" key="5">
    <source>
        <dbReference type="SMART" id="SM00646"/>
    </source>
</evidence>
<keyword evidence="4" id="KW-0732">Signal</keyword>
<feature type="repeat" description="Cell wall-binding" evidence="3">
    <location>
        <begin position="551"/>
        <end position="570"/>
    </location>
</feature>
<organism evidence="6 7">
    <name type="scientific">Dorea formicigenerans</name>
    <dbReference type="NCBI Taxonomy" id="39486"/>
    <lineage>
        <taxon>Bacteria</taxon>
        <taxon>Bacillati</taxon>
        <taxon>Bacillota</taxon>
        <taxon>Clostridia</taxon>
        <taxon>Lachnospirales</taxon>
        <taxon>Lachnospiraceae</taxon>
        <taxon>Dorea</taxon>
    </lineage>
</organism>
<accession>A0A3E5GRN8</accession>
<gene>
    <name evidence="6" type="ORF">DXB12_10215</name>
</gene>
<dbReference type="PANTHER" id="PTHR30404:SF0">
    <property type="entry name" value="N-ACETYLMURAMOYL-L-ALANINE AMIDASE AMIC"/>
    <property type="match status" value="1"/>
</dbReference>
<feature type="domain" description="MurNAc-LAA" evidence="5">
    <location>
        <begin position="331"/>
        <end position="463"/>
    </location>
</feature>
<name>A0A3E5GRN8_9FIRM</name>
<feature type="repeat" description="Cell wall-binding" evidence="3">
    <location>
        <begin position="911"/>
        <end position="930"/>
    </location>
</feature>
<dbReference type="GO" id="GO:0009253">
    <property type="term" value="P:peptidoglycan catabolic process"/>
    <property type="evidence" value="ECO:0007669"/>
    <property type="project" value="InterPro"/>
</dbReference>
<dbReference type="EMBL" id="QSVQ01000011">
    <property type="protein sequence ID" value="RGO49841.1"/>
    <property type="molecule type" value="Genomic_DNA"/>
</dbReference>
<dbReference type="Gene3D" id="3.40.630.40">
    <property type="entry name" value="Zn-dependent exopeptidases"/>
    <property type="match status" value="1"/>
</dbReference>
<feature type="repeat" description="Cell wall-binding" evidence="3">
    <location>
        <begin position="891"/>
        <end position="910"/>
    </location>
</feature>
<feature type="repeat" description="Cell wall-binding" evidence="3">
    <location>
        <begin position="771"/>
        <end position="790"/>
    </location>
</feature>
<dbReference type="InterPro" id="IPR002508">
    <property type="entry name" value="MurNAc-LAA_cat"/>
</dbReference>
<evidence type="ECO:0000256" key="3">
    <source>
        <dbReference type="PROSITE-ProRule" id="PRU00591"/>
    </source>
</evidence>
<dbReference type="Pfam" id="PF01473">
    <property type="entry name" value="Choline_bind_1"/>
    <property type="match status" value="8"/>
</dbReference>
<evidence type="ECO:0000256" key="1">
    <source>
        <dbReference type="ARBA" id="ARBA00022737"/>
    </source>
</evidence>
<evidence type="ECO:0000313" key="6">
    <source>
        <dbReference type="EMBL" id="RGO49841.1"/>
    </source>
</evidence>
<feature type="repeat" description="Cell wall-binding" evidence="3">
    <location>
        <begin position="811"/>
        <end position="830"/>
    </location>
</feature>
<keyword evidence="1" id="KW-0677">Repeat</keyword>
<sequence length="1250" mass="140614">MNLKKGTSMKAKKIISIVLAIAMLLMTPTQAVFAEGQQEVTEDANIEMKSNDDSPKMETTENVPDVTLHDEKINNDTVEENQETEITQQTDKLNYVVVNKKYIEQGDEQQIVVSVGNGITIEAATLNYHRVSDGKTYQAEMTQSNEEALMFDMSYVKNAETGEYQLDSLDYSVTGENRKIEFSEAGIDAKYGVNTEVETDADAQISNPDSSSDNEIVEDVVSFDEEGNQISENSIEEAIAAQQADSTKSRAIASDAKTKNVVVVLDPGHDATHAGAIGVSGLREESLTLKIARYCKEELQQYSGVTVYMTRESEACPNPGTSSTNDNARRVAYAKSVGANVYVSIHMNSGASGAHGAEVYYPNSNYRSDIGAEGNKLASKVLEQLVALGLYNRGVKIENSGTGDTYADGSLADKFGVIRGSKNAGFPGIIIEHAFITNSSDAAFLSNENNLKRLGQADAAGIVNYFGLTKGTWIQDSTGWWFRNADGTYPVNQWAYINGAWYHFNAAGYRENGWITLNGVRFYLEADGRMVTGWKQMDGTWYYFDGSGAMRTGWLQLGSTWYWLDNDGKMVTGWKSFGRYWYYFGLSGNMYVGNCSVEGKRYQFCDTGYVVDSWIYQNGIWYYCNSDRTYAKGFKQIGGATYYFNDKEQMATGWQNINDSWYYFESSGAMKTGWLLLNNTWYWFENDGKMVTGWKRVGAYSYYFEKNGAMCIGKKTIDGKSYDFGISGGILTGWYIKDNAWYYTKDDLTIAVGMNQIGKNKFYFESNGRMVTGWKYVDNNWYYFDGMGAMRTGWLQLGNTWYWLESDGKMATGWKDFGPYWYYFGASGNMYVGNCSVESKRYQFCNTGYVVDSWIYQNGIWYYCNSDRTYAKGFKQIGGATYCFNDKEQMVTGWQNINDSWYYFEGSGVMKTGWLLLNNTWYWFENDGKMKTGWKSFGNVRYYFEQSGTMVTGVRTIDGQKYDFGADGVCKNVQSGWNLENEDWYYIIDGSPKKGWLLLGNTWYYLDSSTGIMRTGWVNVNNQWYYMDSNGAMLTGYQKIENQWYYFNKSLKKIPNGALSYTGVTSIMGNSTVGQDRVTVVEKMVAHYMTSGKLYPSNALNGVGELGVIGGAPDIVTFCEIIYDEAVFENVRPEILYAQIMLETGYLQYGGDVEINQFNFGGLGATGNGVKGNSFRDVRTGIKAQVQHLKAYASAEPLKATQIVDERFKYVTRNTAPYVEWLGIKENPAGKGWAASAGYGFNLMKIVNSF</sequence>
<feature type="repeat" description="Cell wall-binding" evidence="3">
    <location>
        <begin position="651"/>
        <end position="670"/>
    </location>
</feature>
<dbReference type="InterPro" id="IPR050695">
    <property type="entry name" value="N-acetylmuramoyl_amidase_3"/>
</dbReference>
<feature type="repeat" description="Cell wall-binding" evidence="3">
    <location>
        <begin position="531"/>
        <end position="550"/>
    </location>
</feature>
<evidence type="ECO:0000256" key="4">
    <source>
        <dbReference type="SAM" id="SignalP"/>
    </source>
</evidence>
<dbReference type="GO" id="GO:0004040">
    <property type="term" value="F:amidase activity"/>
    <property type="evidence" value="ECO:0007669"/>
    <property type="project" value="InterPro"/>
</dbReference>
<dbReference type="AlphaFoldDB" id="A0A3E5GRN8"/>
<feature type="repeat" description="Cell wall-binding" evidence="3">
    <location>
        <begin position="791"/>
        <end position="810"/>
    </location>
</feature>
<dbReference type="SUPFAM" id="SSF53187">
    <property type="entry name" value="Zn-dependent exopeptidases"/>
    <property type="match status" value="1"/>
</dbReference>
<evidence type="ECO:0000313" key="7">
    <source>
        <dbReference type="Proteomes" id="UP000261055"/>
    </source>
</evidence>
<feature type="signal peptide" evidence="4">
    <location>
        <begin position="1"/>
        <end position="31"/>
    </location>
</feature>
<keyword evidence="2" id="KW-0378">Hydrolase</keyword>
<dbReference type="InterPro" id="IPR018337">
    <property type="entry name" value="Cell_wall/Cho-bd_repeat"/>
</dbReference>
<dbReference type="GO" id="GO:0008745">
    <property type="term" value="F:N-acetylmuramoyl-L-alanine amidase activity"/>
    <property type="evidence" value="ECO:0007669"/>
    <property type="project" value="InterPro"/>
</dbReference>
<dbReference type="Pfam" id="PF19127">
    <property type="entry name" value="Choline_bind_3"/>
    <property type="match status" value="5"/>
</dbReference>
<proteinExistence type="predicted"/>
<dbReference type="Gene3D" id="2.10.270.20">
    <property type="match status" value="3"/>
</dbReference>
<dbReference type="PANTHER" id="PTHR30404">
    <property type="entry name" value="N-ACETYLMURAMOYL-L-ALANINE AMIDASE"/>
    <property type="match status" value="1"/>
</dbReference>
<dbReference type="GO" id="GO:0030288">
    <property type="term" value="C:outer membrane-bounded periplasmic space"/>
    <property type="evidence" value="ECO:0007669"/>
    <property type="project" value="TreeGrafter"/>
</dbReference>
<dbReference type="Pfam" id="PF01520">
    <property type="entry name" value="Amidase_3"/>
    <property type="match status" value="1"/>
</dbReference>
<keyword evidence="7" id="KW-1185">Reference proteome</keyword>
<evidence type="ECO:0000256" key="2">
    <source>
        <dbReference type="ARBA" id="ARBA00022801"/>
    </source>
</evidence>
<dbReference type="CDD" id="cd02696">
    <property type="entry name" value="MurNAc-LAA"/>
    <property type="match status" value="1"/>
</dbReference>
<dbReference type="Proteomes" id="UP000261055">
    <property type="component" value="Unassembled WGS sequence"/>
</dbReference>